<dbReference type="PANTHER" id="PTHR24379">
    <property type="entry name" value="KRAB AND ZINC FINGER DOMAIN-CONTAINING"/>
    <property type="match status" value="1"/>
</dbReference>
<evidence type="ECO:0000256" key="1">
    <source>
        <dbReference type="ARBA" id="ARBA00022723"/>
    </source>
</evidence>
<feature type="compositionally biased region" description="Polar residues" evidence="6">
    <location>
        <begin position="49"/>
        <end position="69"/>
    </location>
</feature>
<feature type="domain" description="C2H2-type" evidence="7">
    <location>
        <begin position="408"/>
        <end position="435"/>
    </location>
</feature>
<keyword evidence="4" id="KW-0862">Zinc</keyword>
<dbReference type="InterPro" id="IPR013087">
    <property type="entry name" value="Znf_C2H2_type"/>
</dbReference>
<feature type="compositionally biased region" description="Basic and acidic residues" evidence="6">
    <location>
        <begin position="1"/>
        <end position="27"/>
    </location>
</feature>
<feature type="domain" description="C2H2-type" evidence="7">
    <location>
        <begin position="636"/>
        <end position="658"/>
    </location>
</feature>
<dbReference type="PROSITE" id="PS50157">
    <property type="entry name" value="ZINC_FINGER_C2H2_2"/>
    <property type="match status" value="7"/>
</dbReference>
<sequence>MRHAPEKSGIKGRTGRRDHELELKNNKAGEISKCGNVNRKIRIPEDPRTNQLNGTSIQSSNSRSPNQPRIKSCRKRLKEFQKNNRHSLLEHDKKIRKITSKLQSVKSRLKEGKSKFLESERKSEGESEAICTIQSDDCTTQLESTGKENALPSGITLKKRMGNPMKNSLKEGPNSTQPDAINNQAITTVEFFKISTHSDAENGDHINQLSFQNYACNLCEKLFDSSAALNIHNVHDCPLNIESHGCPACSEYFCSSELLLDHLRTHDSQSDGDALTSVSVESSALERCEGNDSKPGCNESFRHHLNIVHPEGAAYRCDECGRGFGSSVGLRTHKARMGHQCPQVVVRPHTYDCCKCGYITSIGANYRHHSKICDQKTWKCAHCEQSFVNDTARRKHQRVQHPHLYLSHRCDVCLKGFTRSDTRRIHEKLHLRPDKFRCSQCNYFFHKEVELRQHSNICSSLPSTEPLSADHFLTGRKILNENLAQPTNTSLKDLNCPQFTSSIKKKASRIPTSSATDLPSLKAKRPEFTCKTCQKTFISNCNLRRHEKSHARTILTTNKKYDCKLCKNVSFSKWNEFESHVKTHPESRGSSNALSKVKKGRSTLKKCRCLLCDKEFAVEDTMFSHFMYTHAWRKPHMCNKCQKSFCTLDGLKRHSKAHMIFDDDQSDCDN</sequence>
<evidence type="ECO:0000256" key="6">
    <source>
        <dbReference type="SAM" id="MobiDB-lite"/>
    </source>
</evidence>
<feature type="domain" description="C2H2-type" evidence="7">
    <location>
        <begin position="315"/>
        <end position="339"/>
    </location>
</feature>
<evidence type="ECO:0000259" key="7">
    <source>
        <dbReference type="PROSITE" id="PS50157"/>
    </source>
</evidence>
<dbReference type="SMART" id="SM00355">
    <property type="entry name" value="ZnF_C2H2"/>
    <property type="match status" value="10"/>
</dbReference>
<feature type="domain" description="C2H2-type" evidence="7">
    <location>
        <begin position="378"/>
        <end position="401"/>
    </location>
</feature>
<keyword evidence="3 5" id="KW-0863">Zinc-finger</keyword>
<evidence type="ECO:0000256" key="2">
    <source>
        <dbReference type="ARBA" id="ARBA00022737"/>
    </source>
</evidence>
<proteinExistence type="predicted"/>
<name>A0A8J2KHF2_9HEXA</name>
<feature type="domain" description="C2H2-type" evidence="7">
    <location>
        <begin position="244"/>
        <end position="271"/>
    </location>
</feature>
<feature type="domain" description="C2H2-type" evidence="7">
    <location>
        <begin position="605"/>
        <end position="635"/>
    </location>
</feature>
<gene>
    <name evidence="8" type="ORF">AFUS01_LOCUS23515</name>
</gene>
<evidence type="ECO:0000256" key="4">
    <source>
        <dbReference type="ARBA" id="ARBA00022833"/>
    </source>
</evidence>
<keyword evidence="9" id="KW-1185">Reference proteome</keyword>
<organism evidence="8 9">
    <name type="scientific">Allacma fusca</name>
    <dbReference type="NCBI Taxonomy" id="39272"/>
    <lineage>
        <taxon>Eukaryota</taxon>
        <taxon>Metazoa</taxon>
        <taxon>Ecdysozoa</taxon>
        <taxon>Arthropoda</taxon>
        <taxon>Hexapoda</taxon>
        <taxon>Collembola</taxon>
        <taxon>Symphypleona</taxon>
        <taxon>Sminthuridae</taxon>
        <taxon>Allacma</taxon>
    </lineage>
</organism>
<reference evidence="8" key="1">
    <citation type="submission" date="2021-06" db="EMBL/GenBank/DDBJ databases">
        <authorList>
            <person name="Hodson N. C."/>
            <person name="Mongue J. A."/>
            <person name="Jaron S. K."/>
        </authorList>
    </citation>
    <scope>NUCLEOTIDE SEQUENCE</scope>
</reference>
<feature type="region of interest" description="Disordered" evidence="6">
    <location>
        <begin position="1"/>
        <end position="70"/>
    </location>
</feature>
<dbReference type="EMBL" id="CAJVCH010284519">
    <property type="protein sequence ID" value="CAG7784854.1"/>
    <property type="molecule type" value="Genomic_DNA"/>
</dbReference>
<evidence type="ECO:0000256" key="3">
    <source>
        <dbReference type="ARBA" id="ARBA00022771"/>
    </source>
</evidence>
<keyword evidence="2" id="KW-0677">Repeat</keyword>
<dbReference type="Proteomes" id="UP000708208">
    <property type="component" value="Unassembled WGS sequence"/>
</dbReference>
<feature type="domain" description="C2H2-type" evidence="7">
    <location>
        <begin position="528"/>
        <end position="551"/>
    </location>
</feature>
<dbReference type="AlphaFoldDB" id="A0A8J2KHF2"/>
<dbReference type="PANTHER" id="PTHR24379:SF121">
    <property type="entry name" value="C2H2-TYPE DOMAIN-CONTAINING PROTEIN"/>
    <property type="match status" value="1"/>
</dbReference>
<comment type="caution">
    <text evidence="8">The sequence shown here is derived from an EMBL/GenBank/DDBJ whole genome shotgun (WGS) entry which is preliminary data.</text>
</comment>
<protein>
    <recommendedName>
        <fullName evidence="7">C2H2-type domain-containing protein</fullName>
    </recommendedName>
</protein>
<evidence type="ECO:0000313" key="9">
    <source>
        <dbReference type="Proteomes" id="UP000708208"/>
    </source>
</evidence>
<keyword evidence="1" id="KW-0479">Metal-binding</keyword>
<accession>A0A8J2KHF2</accession>
<evidence type="ECO:0000313" key="8">
    <source>
        <dbReference type="EMBL" id="CAG7784854.1"/>
    </source>
</evidence>
<evidence type="ECO:0000256" key="5">
    <source>
        <dbReference type="PROSITE-ProRule" id="PRU00042"/>
    </source>
</evidence>
<dbReference type="Pfam" id="PF00096">
    <property type="entry name" value="zf-C2H2"/>
    <property type="match status" value="1"/>
</dbReference>
<dbReference type="Pfam" id="PF13912">
    <property type="entry name" value="zf-C2H2_6"/>
    <property type="match status" value="1"/>
</dbReference>
<dbReference type="OrthoDB" id="9439903at2759"/>
<dbReference type="PROSITE" id="PS00028">
    <property type="entry name" value="ZINC_FINGER_C2H2_1"/>
    <property type="match status" value="7"/>
</dbReference>
<dbReference type="GO" id="GO:0008270">
    <property type="term" value="F:zinc ion binding"/>
    <property type="evidence" value="ECO:0007669"/>
    <property type="project" value="UniProtKB-KW"/>
</dbReference>